<comment type="similarity">
    <text evidence="2">Belongs to the glycosyl hydrolase 3 family.</text>
</comment>
<evidence type="ECO:0000313" key="8">
    <source>
        <dbReference type="EMBL" id="KAL0958394.1"/>
    </source>
</evidence>
<protein>
    <recommendedName>
        <fullName evidence="3">beta-glucosidase</fullName>
        <ecNumber evidence="3">3.2.1.21</ecNumber>
    </recommendedName>
</protein>
<dbReference type="EMBL" id="JASNQZ010000004">
    <property type="protein sequence ID" value="KAL0958394.1"/>
    <property type="molecule type" value="Genomic_DNA"/>
</dbReference>
<keyword evidence="6" id="KW-0326">Glycosidase</keyword>
<dbReference type="InterPro" id="IPR036962">
    <property type="entry name" value="Glyco_hydro_3_N_sf"/>
</dbReference>
<gene>
    <name evidence="8" type="ORF">HGRIS_000535</name>
</gene>
<comment type="caution">
    <text evidence="8">The sequence shown here is derived from an EMBL/GenBank/DDBJ whole genome shotgun (WGS) entry which is preliminary data.</text>
</comment>
<dbReference type="Pfam" id="PF00933">
    <property type="entry name" value="Glyco_hydro_3"/>
    <property type="match status" value="1"/>
</dbReference>
<evidence type="ECO:0000256" key="4">
    <source>
        <dbReference type="ARBA" id="ARBA00022729"/>
    </source>
</evidence>
<organism evidence="8 9">
    <name type="scientific">Hohenbuehelia grisea</name>
    <dbReference type="NCBI Taxonomy" id="104357"/>
    <lineage>
        <taxon>Eukaryota</taxon>
        <taxon>Fungi</taxon>
        <taxon>Dikarya</taxon>
        <taxon>Basidiomycota</taxon>
        <taxon>Agaricomycotina</taxon>
        <taxon>Agaricomycetes</taxon>
        <taxon>Agaricomycetidae</taxon>
        <taxon>Agaricales</taxon>
        <taxon>Pleurotineae</taxon>
        <taxon>Pleurotaceae</taxon>
        <taxon>Hohenbuehelia</taxon>
    </lineage>
</organism>
<feature type="domain" description="Glycoside hydrolase family 3 N-terminal" evidence="7">
    <location>
        <begin position="5"/>
        <end position="163"/>
    </location>
</feature>
<accession>A0ABR3JRH3</accession>
<evidence type="ECO:0000256" key="3">
    <source>
        <dbReference type="ARBA" id="ARBA00012744"/>
    </source>
</evidence>
<dbReference type="SUPFAM" id="SSF51445">
    <property type="entry name" value="(Trans)glycosidases"/>
    <property type="match status" value="1"/>
</dbReference>
<evidence type="ECO:0000256" key="2">
    <source>
        <dbReference type="ARBA" id="ARBA00005336"/>
    </source>
</evidence>
<reference evidence="9" key="1">
    <citation type="submission" date="2024-06" db="EMBL/GenBank/DDBJ databases">
        <title>Multi-omics analyses provide insights into the biosynthesis of the anticancer antibiotic pleurotin in Hohenbuehelia grisea.</title>
        <authorList>
            <person name="Weaver J.A."/>
            <person name="Alberti F."/>
        </authorList>
    </citation>
    <scope>NUCLEOTIDE SEQUENCE [LARGE SCALE GENOMIC DNA]</scope>
    <source>
        <strain evidence="9">T-177</strain>
    </source>
</reference>
<evidence type="ECO:0000256" key="5">
    <source>
        <dbReference type="ARBA" id="ARBA00022801"/>
    </source>
</evidence>
<dbReference type="Gene3D" id="3.20.20.300">
    <property type="entry name" value="Glycoside hydrolase, family 3, N-terminal domain"/>
    <property type="match status" value="1"/>
</dbReference>
<dbReference type="InterPro" id="IPR051915">
    <property type="entry name" value="Cellulose_Degrad_GH3"/>
</dbReference>
<dbReference type="InterPro" id="IPR001764">
    <property type="entry name" value="Glyco_hydro_3_N"/>
</dbReference>
<keyword evidence="4" id="KW-0732">Signal</keyword>
<dbReference type="Proteomes" id="UP001556367">
    <property type="component" value="Unassembled WGS sequence"/>
</dbReference>
<sequence>MLQTGECLHGVGSFKQSIFPHPIALAASFDTKVVYDVGRAIGSEARAIGIHACFSPVLDLARDPRWGRVQENFGEDVLLTSHMGVAYALGLSKNRSYASPDAVTPVMKHFAGHGSPRSGLNTAQSMIGGTREVLTELLVPFKAAVQLAGVKGVMMSVLWMDSDRKTTDIHAQGIQ</sequence>
<keyword evidence="5" id="KW-0378">Hydrolase</keyword>
<dbReference type="PANTHER" id="PTHR30620:SF16">
    <property type="entry name" value="LYSOSOMAL BETA GLUCOSIDASE"/>
    <property type="match status" value="1"/>
</dbReference>
<dbReference type="PRINTS" id="PR00133">
    <property type="entry name" value="GLHYDRLASE3"/>
</dbReference>
<proteinExistence type="inferred from homology"/>
<comment type="catalytic activity">
    <reaction evidence="1">
        <text>Hydrolysis of terminal, non-reducing beta-D-glucosyl residues with release of beta-D-glucose.</text>
        <dbReference type="EC" id="3.2.1.21"/>
    </reaction>
</comment>
<dbReference type="InterPro" id="IPR017853">
    <property type="entry name" value="GH"/>
</dbReference>
<dbReference type="PANTHER" id="PTHR30620">
    <property type="entry name" value="PERIPLASMIC BETA-GLUCOSIDASE-RELATED"/>
    <property type="match status" value="1"/>
</dbReference>
<evidence type="ECO:0000259" key="7">
    <source>
        <dbReference type="Pfam" id="PF00933"/>
    </source>
</evidence>
<evidence type="ECO:0000256" key="1">
    <source>
        <dbReference type="ARBA" id="ARBA00000448"/>
    </source>
</evidence>
<evidence type="ECO:0000256" key="6">
    <source>
        <dbReference type="ARBA" id="ARBA00023295"/>
    </source>
</evidence>
<evidence type="ECO:0000313" key="9">
    <source>
        <dbReference type="Proteomes" id="UP001556367"/>
    </source>
</evidence>
<keyword evidence="9" id="KW-1185">Reference proteome</keyword>
<name>A0ABR3JRH3_9AGAR</name>
<dbReference type="EC" id="3.2.1.21" evidence="3"/>